<proteinExistence type="predicted"/>
<dbReference type="InterPro" id="IPR005300">
    <property type="entry name" value="MltA_B"/>
</dbReference>
<feature type="domain" description="Lytic transglycosylase MltA" evidence="6">
    <location>
        <begin position="139"/>
        <end position="299"/>
    </location>
</feature>
<comment type="catalytic activity">
    <reaction evidence="1">
        <text>Exolytic cleavage of the (1-&gt;4)-beta-glycosidic linkage between N-acetylmuramic acid (MurNAc) and N-acetylglucosamine (GlcNAc) residues in peptidoglycan, from either the reducing or the non-reducing ends of the peptidoglycan chains, with concomitant formation of a 1,6-anhydrobond in the MurNAc residue.</text>
        <dbReference type="EC" id="4.2.2.n1"/>
    </reaction>
</comment>
<dbReference type="GO" id="GO:0071555">
    <property type="term" value="P:cell wall organization"/>
    <property type="evidence" value="ECO:0007669"/>
    <property type="project" value="UniProtKB-KW"/>
</dbReference>
<evidence type="ECO:0000259" key="6">
    <source>
        <dbReference type="SMART" id="SM00925"/>
    </source>
</evidence>
<dbReference type="GO" id="GO:0019867">
    <property type="term" value="C:outer membrane"/>
    <property type="evidence" value="ECO:0007669"/>
    <property type="project" value="InterPro"/>
</dbReference>
<dbReference type="GO" id="GO:0009254">
    <property type="term" value="P:peptidoglycan turnover"/>
    <property type="evidence" value="ECO:0007669"/>
    <property type="project" value="InterPro"/>
</dbReference>
<sequence>MAFGTPRFLWILLWSMAAVVLLGACTREPAEEKLLPPGLEPLETREVPAFIDDLDRGSLEEALRRSLEYYERLPGDRILECGGLKIPAGRLKATVALFLELLAAGDLDREKLLEHFQVLAYRSREELETILVTGYYEPVIESRRHRDEVFRHPLYALPPDLVQVRLELFDPERFNNVRPPVGRLNGRYLVPYPTRSEIDWAGALSDCQCELAWLKDPVEAFFLHVQGSGMLVFPDGSRRRIGYAGSNGHPYRSIGKYLIETGSVPSDVMSLQAIRDFLHEHPERIQEVLSVNPGYVFFRWVDEGPLGSLSVPLTAGRSAALDPACYPKGIVGFLETEQPVLDDSGEVKGWAPLRRWVVNQDTGGAIKGPERLDLFFGSGEEAGRRAGRMKQSGKLVILLKK</sequence>
<keyword evidence="3" id="KW-0456">Lyase</keyword>
<name>A0A4P8L5S4_9BACT</name>
<protein>
    <recommendedName>
        <fullName evidence="2">peptidoglycan lytic exotransglycosylase</fullName>
        <ecNumber evidence="2">4.2.2.n1</ecNumber>
    </recommendedName>
    <alternativeName>
        <fullName evidence="5">Murein hydrolase A</fullName>
    </alternativeName>
</protein>
<dbReference type="RefSeq" id="WP_137425523.1">
    <property type="nucleotide sequence ID" value="NZ_CP040098.1"/>
</dbReference>
<dbReference type="GO" id="GO:0008933">
    <property type="term" value="F:peptidoglycan lytic transglycosylase activity"/>
    <property type="evidence" value="ECO:0007669"/>
    <property type="project" value="TreeGrafter"/>
</dbReference>
<evidence type="ECO:0000256" key="5">
    <source>
        <dbReference type="ARBA" id="ARBA00030918"/>
    </source>
</evidence>
<dbReference type="Gene3D" id="2.40.240.50">
    <property type="entry name" value="Barwin-like endoglucanases"/>
    <property type="match status" value="1"/>
</dbReference>
<dbReference type="PROSITE" id="PS51257">
    <property type="entry name" value="PROKAR_LIPOPROTEIN"/>
    <property type="match status" value="1"/>
</dbReference>
<dbReference type="InterPro" id="IPR026044">
    <property type="entry name" value="MltA"/>
</dbReference>
<reference evidence="7 8" key="2">
    <citation type="submission" date="2019-05" db="EMBL/GenBank/DDBJ databases">
        <authorList>
            <person name="Suflita J.M."/>
            <person name="Marks C.R."/>
        </authorList>
    </citation>
    <scope>NUCLEOTIDE SEQUENCE [LARGE SCALE GENOMIC DNA]</scope>
    <source>
        <strain evidence="7 8">ALDC</strain>
    </source>
</reference>
<dbReference type="Gene3D" id="2.40.40.10">
    <property type="entry name" value="RlpA-like domain"/>
    <property type="match status" value="1"/>
</dbReference>
<dbReference type="InterPro" id="IPR036908">
    <property type="entry name" value="RlpA-like_sf"/>
</dbReference>
<dbReference type="GO" id="GO:0004553">
    <property type="term" value="F:hydrolase activity, hydrolyzing O-glycosyl compounds"/>
    <property type="evidence" value="ECO:0007669"/>
    <property type="project" value="InterPro"/>
</dbReference>
<keyword evidence="4" id="KW-0961">Cell wall biogenesis/degradation</keyword>
<evidence type="ECO:0000256" key="4">
    <source>
        <dbReference type="ARBA" id="ARBA00023316"/>
    </source>
</evidence>
<evidence type="ECO:0000313" key="8">
    <source>
        <dbReference type="Proteomes" id="UP000298602"/>
    </source>
</evidence>
<evidence type="ECO:0000313" key="7">
    <source>
        <dbReference type="EMBL" id="QCQ23244.1"/>
    </source>
</evidence>
<reference evidence="7 8" key="1">
    <citation type="submission" date="2019-05" db="EMBL/GenBank/DDBJ databases">
        <title>The Complete Genome Sequence of the n-alkane-degrading Desulfoglaeba alkanexedens ALDC reveals multiple alkylsuccinate synthase gene clusters.</title>
        <authorList>
            <person name="Callaghan A.V."/>
            <person name="Davidova I.A."/>
            <person name="Duncan K.E."/>
            <person name="Morris B."/>
            <person name="McInerney M.J."/>
        </authorList>
    </citation>
    <scope>NUCLEOTIDE SEQUENCE [LARGE SCALE GENOMIC DNA]</scope>
    <source>
        <strain evidence="7 8">ALDC</strain>
    </source>
</reference>
<evidence type="ECO:0000256" key="3">
    <source>
        <dbReference type="ARBA" id="ARBA00023239"/>
    </source>
</evidence>
<evidence type="ECO:0000256" key="1">
    <source>
        <dbReference type="ARBA" id="ARBA00001420"/>
    </source>
</evidence>
<dbReference type="PIRSF" id="PIRSF019422">
    <property type="entry name" value="MltA"/>
    <property type="match status" value="1"/>
</dbReference>
<organism evidence="7 8">
    <name type="scientific">Desulfoglaeba alkanexedens ALDC</name>
    <dbReference type="NCBI Taxonomy" id="980445"/>
    <lineage>
        <taxon>Bacteria</taxon>
        <taxon>Pseudomonadati</taxon>
        <taxon>Thermodesulfobacteriota</taxon>
        <taxon>Syntrophobacteria</taxon>
        <taxon>Syntrophobacterales</taxon>
        <taxon>Syntrophobacteraceae</taxon>
        <taxon>Desulfoglaeba</taxon>
    </lineage>
</organism>
<dbReference type="EMBL" id="CP040098">
    <property type="protein sequence ID" value="QCQ23244.1"/>
    <property type="molecule type" value="Genomic_DNA"/>
</dbReference>
<accession>A0A4P8L5S4</accession>
<dbReference type="CDD" id="cd14485">
    <property type="entry name" value="mltA_like_LT_A"/>
    <property type="match status" value="1"/>
</dbReference>
<dbReference type="AlphaFoldDB" id="A0A4P8L5S4"/>
<dbReference type="CDD" id="cd14668">
    <property type="entry name" value="mlta_B"/>
    <property type="match status" value="1"/>
</dbReference>
<dbReference type="SUPFAM" id="SSF50685">
    <property type="entry name" value="Barwin-like endoglucanases"/>
    <property type="match status" value="1"/>
</dbReference>
<dbReference type="Proteomes" id="UP000298602">
    <property type="component" value="Chromosome"/>
</dbReference>
<evidence type="ECO:0000256" key="2">
    <source>
        <dbReference type="ARBA" id="ARBA00012587"/>
    </source>
</evidence>
<dbReference type="Pfam" id="PF06725">
    <property type="entry name" value="3D"/>
    <property type="match status" value="1"/>
</dbReference>
<keyword evidence="8" id="KW-1185">Reference proteome</keyword>
<dbReference type="KEGG" id="dax:FDQ92_14325"/>
<dbReference type="EC" id="4.2.2.n1" evidence="2"/>
<dbReference type="InterPro" id="IPR010611">
    <property type="entry name" value="3D_dom"/>
</dbReference>
<dbReference type="OrthoDB" id="9783686at2"/>
<dbReference type="GO" id="GO:0009253">
    <property type="term" value="P:peptidoglycan catabolic process"/>
    <property type="evidence" value="ECO:0007669"/>
    <property type="project" value="TreeGrafter"/>
</dbReference>
<dbReference type="PANTHER" id="PTHR30124:SF0">
    <property type="entry name" value="MEMBRANE-BOUND LYTIC MUREIN TRANSGLYCOSYLASE A"/>
    <property type="match status" value="1"/>
</dbReference>
<gene>
    <name evidence="7" type="ORF">FDQ92_14325</name>
</gene>
<dbReference type="SMART" id="SM00925">
    <property type="entry name" value="MltA"/>
    <property type="match status" value="1"/>
</dbReference>
<dbReference type="PANTHER" id="PTHR30124">
    <property type="entry name" value="MEMBRANE-BOUND LYTIC MUREIN TRANSGLYCOSYLASE A"/>
    <property type="match status" value="1"/>
</dbReference>
<dbReference type="Pfam" id="PF03562">
    <property type="entry name" value="MltA"/>
    <property type="match status" value="1"/>
</dbReference>